<reference evidence="2 3" key="1">
    <citation type="submission" date="2017-07" db="EMBL/GenBank/DDBJ databases">
        <title>Acidovorax KNDSW TSA 6 genome sequence and assembly.</title>
        <authorList>
            <person name="Mayilraj S."/>
        </authorList>
    </citation>
    <scope>NUCLEOTIDE SEQUENCE [LARGE SCALE GENOMIC DNA]</scope>
    <source>
        <strain evidence="2 3">KNDSW-TSA6</strain>
    </source>
</reference>
<feature type="transmembrane region" description="Helical" evidence="1">
    <location>
        <begin position="83"/>
        <end position="102"/>
    </location>
</feature>
<comment type="caution">
    <text evidence="2">The sequence shown here is derived from an EMBL/GenBank/DDBJ whole genome shotgun (WGS) entry which is preliminary data.</text>
</comment>
<dbReference type="Proteomes" id="UP000215441">
    <property type="component" value="Unassembled WGS sequence"/>
</dbReference>
<evidence type="ECO:0000313" key="2">
    <source>
        <dbReference type="EMBL" id="OYD49882.1"/>
    </source>
</evidence>
<protein>
    <submittedName>
        <fullName evidence="2">Uncharacterized protein</fullName>
    </submittedName>
</protein>
<sequence>MASEPVPAPSRSALPPPHRWVASALLCAVLGYLLLAAWLFAPGWERAFRSDHSPAAWLSSALLLALCTTALRLTAERCLPWRLGACLALAFAVLAVDEQFMLHELWKFRCHEWTDACRWGPVREAPMLAVAVVGGAMLVWLHQALGHRSTRCLLWAGFAVGLAAIAVDQWPALQPHGPWLPALPQWLAVLEEALEVLAEALVLAALLRQPGAR</sequence>
<evidence type="ECO:0000313" key="3">
    <source>
        <dbReference type="Proteomes" id="UP000215441"/>
    </source>
</evidence>
<feature type="transmembrane region" description="Helical" evidence="1">
    <location>
        <begin position="122"/>
        <end position="141"/>
    </location>
</feature>
<evidence type="ECO:0000256" key="1">
    <source>
        <dbReference type="SAM" id="Phobius"/>
    </source>
</evidence>
<accession>A0A235ELI0</accession>
<name>A0A235ELI0_9BURK</name>
<dbReference type="OrthoDB" id="8810564at2"/>
<dbReference type="EMBL" id="NOIG01000008">
    <property type="protein sequence ID" value="OYD49882.1"/>
    <property type="molecule type" value="Genomic_DNA"/>
</dbReference>
<gene>
    <name evidence="2" type="ORF">CBY09_13100</name>
</gene>
<organism evidence="2 3">
    <name type="scientific">Acidovorax kalamii</name>
    <dbReference type="NCBI Taxonomy" id="2004485"/>
    <lineage>
        <taxon>Bacteria</taxon>
        <taxon>Pseudomonadati</taxon>
        <taxon>Pseudomonadota</taxon>
        <taxon>Betaproteobacteria</taxon>
        <taxon>Burkholderiales</taxon>
        <taxon>Comamonadaceae</taxon>
        <taxon>Acidovorax</taxon>
    </lineage>
</organism>
<feature type="transmembrane region" description="Helical" evidence="1">
    <location>
        <begin position="153"/>
        <end position="173"/>
    </location>
</feature>
<keyword evidence="1" id="KW-0812">Transmembrane</keyword>
<feature type="transmembrane region" description="Helical" evidence="1">
    <location>
        <begin position="20"/>
        <end position="41"/>
    </location>
</feature>
<keyword evidence="1" id="KW-0472">Membrane</keyword>
<dbReference type="AlphaFoldDB" id="A0A235ELI0"/>
<proteinExistence type="predicted"/>
<dbReference type="RefSeq" id="WP_094290038.1">
    <property type="nucleotide sequence ID" value="NZ_NOIG01000008.1"/>
</dbReference>
<keyword evidence="1" id="KW-1133">Transmembrane helix</keyword>
<keyword evidence="3" id="KW-1185">Reference proteome</keyword>